<dbReference type="InterPro" id="IPR024674">
    <property type="entry name" value="HpaB/PvcC/4-BUDH_N"/>
</dbReference>
<evidence type="ECO:0000313" key="8">
    <source>
        <dbReference type="Proteomes" id="UP001143474"/>
    </source>
</evidence>
<evidence type="ECO:0000256" key="1">
    <source>
        <dbReference type="ARBA" id="ARBA00022630"/>
    </source>
</evidence>
<evidence type="ECO:0000313" key="7">
    <source>
        <dbReference type="EMBL" id="GLK08367.1"/>
    </source>
</evidence>
<dbReference type="GO" id="GO:0016627">
    <property type="term" value="F:oxidoreductase activity, acting on the CH-CH group of donors"/>
    <property type="evidence" value="ECO:0007669"/>
    <property type="project" value="InterPro"/>
</dbReference>
<dbReference type="Proteomes" id="UP001143474">
    <property type="component" value="Unassembled WGS sequence"/>
</dbReference>
<proteinExistence type="predicted"/>
<dbReference type="Gene3D" id="1.20.140.10">
    <property type="entry name" value="Butyryl-CoA Dehydrogenase, subunit A, domain 3"/>
    <property type="match status" value="1"/>
</dbReference>
<dbReference type="InterPro" id="IPR046373">
    <property type="entry name" value="Acyl-CoA_Oxase/DH_mid-dom_sf"/>
</dbReference>
<reference evidence="7" key="1">
    <citation type="journal article" date="2014" name="Int. J. Syst. Evol. Microbiol.">
        <title>Complete genome sequence of Corynebacterium casei LMG S-19264T (=DSM 44701T), isolated from a smear-ripened cheese.</title>
        <authorList>
            <consortium name="US DOE Joint Genome Institute (JGI-PGF)"/>
            <person name="Walter F."/>
            <person name="Albersmeier A."/>
            <person name="Kalinowski J."/>
            <person name="Ruckert C."/>
        </authorList>
    </citation>
    <scope>NUCLEOTIDE SEQUENCE</scope>
    <source>
        <strain evidence="7">VKM Ac-2007</strain>
    </source>
</reference>
<evidence type="ECO:0000256" key="4">
    <source>
        <dbReference type="PIRSR" id="PIRSR000331-2"/>
    </source>
</evidence>
<feature type="domain" description="HpaB/PvcC/4-BUDH C-terminal" evidence="5">
    <location>
        <begin position="284"/>
        <end position="483"/>
    </location>
</feature>
<keyword evidence="2 4" id="KW-0274">FAD</keyword>
<dbReference type="InterPro" id="IPR036250">
    <property type="entry name" value="AcylCo_DH-like_C"/>
</dbReference>
<dbReference type="PANTHER" id="PTHR36117:SF3">
    <property type="entry name" value="4-HYDROXYPHENYLACETATE 3-MONOOXYGENASE-RELATED"/>
    <property type="match status" value="1"/>
</dbReference>
<evidence type="ECO:0000256" key="2">
    <source>
        <dbReference type="ARBA" id="ARBA00022827"/>
    </source>
</evidence>
<dbReference type="EMBL" id="BSEV01000002">
    <property type="protein sequence ID" value="GLK08367.1"/>
    <property type="molecule type" value="Genomic_DNA"/>
</dbReference>
<dbReference type="InterPro" id="IPR004925">
    <property type="entry name" value="HpaB/PvcC/4-BUDH"/>
</dbReference>
<dbReference type="Pfam" id="PF03241">
    <property type="entry name" value="HpaB"/>
    <property type="match status" value="1"/>
</dbReference>
<evidence type="ECO:0000259" key="5">
    <source>
        <dbReference type="Pfam" id="PF03241"/>
    </source>
</evidence>
<dbReference type="PANTHER" id="PTHR36117">
    <property type="entry name" value="4-HYDROXYPHENYLACETATE 3-MONOOXYGENASE-RELATED"/>
    <property type="match status" value="1"/>
</dbReference>
<evidence type="ECO:0000259" key="6">
    <source>
        <dbReference type="Pfam" id="PF11794"/>
    </source>
</evidence>
<dbReference type="Pfam" id="PF11794">
    <property type="entry name" value="HpaB_N"/>
    <property type="match status" value="1"/>
</dbReference>
<dbReference type="SUPFAM" id="SSF47203">
    <property type="entry name" value="Acyl-CoA dehydrogenase C-terminal domain-like"/>
    <property type="match status" value="1"/>
</dbReference>
<comment type="caution">
    <text evidence="7">The sequence shown here is derived from an EMBL/GenBank/DDBJ whole genome shotgun (WGS) entry which is preliminary data.</text>
</comment>
<dbReference type="RefSeq" id="WP_271216862.1">
    <property type="nucleotide sequence ID" value="NZ_BAAAVD010000044.1"/>
</dbReference>
<feature type="binding site" evidence="4">
    <location>
        <position position="184"/>
    </location>
    <ligand>
        <name>FAD</name>
        <dbReference type="ChEBI" id="CHEBI:57692"/>
    </ligand>
</feature>
<evidence type="ECO:0000256" key="3">
    <source>
        <dbReference type="ARBA" id="ARBA00023002"/>
    </source>
</evidence>
<reference evidence="7" key="2">
    <citation type="submission" date="2023-01" db="EMBL/GenBank/DDBJ databases">
        <authorList>
            <person name="Sun Q."/>
            <person name="Evtushenko L."/>
        </authorList>
    </citation>
    <scope>NUCLEOTIDE SEQUENCE</scope>
    <source>
        <strain evidence="7">VKM Ac-2007</strain>
    </source>
</reference>
<keyword evidence="3" id="KW-0560">Oxidoreductase</keyword>
<protein>
    <submittedName>
        <fullName evidence="7">4-hydroxyphenylacetate 3-monooxygenase oxygenase component</fullName>
    </submittedName>
</protein>
<organism evidence="7 8">
    <name type="scientific">Streptosporangium carneum</name>
    <dbReference type="NCBI Taxonomy" id="47481"/>
    <lineage>
        <taxon>Bacteria</taxon>
        <taxon>Bacillati</taxon>
        <taxon>Actinomycetota</taxon>
        <taxon>Actinomycetes</taxon>
        <taxon>Streptosporangiales</taxon>
        <taxon>Streptosporangiaceae</taxon>
        <taxon>Streptosporangium</taxon>
    </lineage>
</organism>
<dbReference type="SUPFAM" id="SSF56645">
    <property type="entry name" value="Acyl-CoA dehydrogenase NM domain-like"/>
    <property type="match status" value="1"/>
</dbReference>
<dbReference type="PIRSF" id="PIRSF000331">
    <property type="entry name" value="HpaA_HpaB"/>
    <property type="match status" value="1"/>
</dbReference>
<sequence length="484" mass="53229">MGLRTGKEYVESLRDGRKLFINGSVVSDVASYAPFRGAVQTLAGLYDTQTDPRYIDTLTQVGEDGERFSTTLLAAQTLEEMETRLRCEYLRTDLTYGLMGRLPDFMAAFVLDTAAALRHMGKTEAADKADAYLAHLRANDLAVTHTLIDPQSDRSKAGAPNEAVRVVAENEDGITVRGARLLSTLAPLANEIFVGPYVPRRPGEEDFALIFSIPAATEGLKIVCREPYDLGRAEFDRPLSGRFDEGDAILIFDDVFVPWDRVIVARDLEAYNGVIPNFPGYAGIQGAARSTAKLRFLTGLAGLLARTNGRAKAPRYQEEIGELVGLLNVAEGLLKGAVVDTYQRVNARAQGQDAYRPSGPGEPREQSYVGLASIMFFFPGVLAKAIETVRIVAGSGAIAMTRADFDHPELHDLVEKFLHGPDTPAEKRLQIMKLAWDITGDQFGGRQALYERYYTGDPITNRLIFFGMPKRVEAEDLVSRLLGW</sequence>
<gene>
    <name evidence="7" type="ORF">GCM10017600_17720</name>
</gene>
<dbReference type="InterPro" id="IPR009100">
    <property type="entry name" value="AcylCoA_DH/oxidase_NM_dom_sf"/>
</dbReference>
<keyword evidence="1" id="KW-0285">Flavoprotein</keyword>
<dbReference type="Gene3D" id="2.40.110.10">
    <property type="entry name" value="Butyryl-CoA Dehydrogenase, subunit A, domain 2"/>
    <property type="match status" value="1"/>
</dbReference>
<accession>A0A9W6MBS9</accession>
<dbReference type="Gene3D" id="1.10.3140.10">
    <property type="entry name" value="4-hydroxybutyryl-coa dehydratase, domain 1"/>
    <property type="match status" value="1"/>
</dbReference>
<feature type="binding site" evidence="4">
    <location>
        <begin position="151"/>
        <end position="154"/>
    </location>
    <ligand>
        <name>FAD</name>
        <dbReference type="ChEBI" id="CHEBI:57692"/>
    </ligand>
</feature>
<dbReference type="InterPro" id="IPR024719">
    <property type="entry name" value="HpaB/PvcC/4-BUDH_C"/>
</dbReference>
<keyword evidence="8" id="KW-1185">Reference proteome</keyword>
<feature type="binding site" evidence="4">
    <location>
        <begin position="145"/>
        <end position="147"/>
    </location>
    <ligand>
        <name>FAD</name>
        <dbReference type="ChEBI" id="CHEBI:57692"/>
    </ligand>
</feature>
<name>A0A9W6MBS9_9ACTN</name>
<dbReference type="AlphaFoldDB" id="A0A9W6MBS9"/>
<feature type="domain" description="HpaB/PvcC/4-BUDH N-terminal" evidence="6">
    <location>
        <begin position="5"/>
        <end position="263"/>
    </location>
</feature>